<evidence type="ECO:0000256" key="7">
    <source>
        <dbReference type="PROSITE-ProRule" id="PRU00191"/>
    </source>
</evidence>
<dbReference type="GO" id="GO:0005524">
    <property type="term" value="F:ATP binding"/>
    <property type="evidence" value="ECO:0007669"/>
    <property type="project" value="UniProtKB-UniRule"/>
</dbReference>
<evidence type="ECO:0000256" key="8">
    <source>
        <dbReference type="PROSITE-ProRule" id="PRU10141"/>
    </source>
</evidence>
<evidence type="ECO:0000256" key="3">
    <source>
        <dbReference type="ARBA" id="ARBA00022777"/>
    </source>
</evidence>
<dbReference type="GO" id="GO:0004715">
    <property type="term" value="F:non-membrane spanning protein tyrosine kinase activity"/>
    <property type="evidence" value="ECO:0007669"/>
    <property type="project" value="UniProtKB-EC"/>
</dbReference>
<keyword evidence="5 9" id="KW-0829">Tyrosine-protein kinase</keyword>
<dbReference type="InterPro" id="IPR011009">
    <property type="entry name" value="Kinase-like_dom_sf"/>
</dbReference>
<protein>
    <recommendedName>
        <fullName evidence="9">Tyrosine-protein kinase</fullName>
        <ecNumber evidence="9">2.7.10.2</ecNumber>
    </recommendedName>
</protein>
<dbReference type="InterPro" id="IPR001245">
    <property type="entry name" value="Ser-Thr/Tyr_kinase_cat_dom"/>
</dbReference>
<organism evidence="13 14">
    <name type="scientific">Bursaphelenchus xylophilus</name>
    <name type="common">Pinewood nematode worm</name>
    <name type="synonym">Aphelenchoides xylophilus</name>
    <dbReference type="NCBI Taxonomy" id="6326"/>
    <lineage>
        <taxon>Eukaryota</taxon>
        <taxon>Metazoa</taxon>
        <taxon>Ecdysozoa</taxon>
        <taxon>Nematoda</taxon>
        <taxon>Chromadorea</taxon>
        <taxon>Rhabditida</taxon>
        <taxon>Tylenchina</taxon>
        <taxon>Tylenchomorpha</taxon>
        <taxon>Aphelenchoidea</taxon>
        <taxon>Aphelenchoididae</taxon>
        <taxon>Bursaphelenchus</taxon>
    </lineage>
</organism>
<keyword evidence="3 9" id="KW-0418">Kinase</keyword>
<keyword evidence="4 8" id="KW-0067">ATP-binding</keyword>
<reference evidence="14" key="1">
    <citation type="submission" date="2016-11" db="UniProtKB">
        <authorList>
            <consortium name="WormBaseParasite"/>
        </authorList>
    </citation>
    <scope>IDENTIFICATION</scope>
</reference>
<evidence type="ECO:0000256" key="2">
    <source>
        <dbReference type="ARBA" id="ARBA00022741"/>
    </source>
</evidence>
<feature type="compositionally biased region" description="Polar residues" evidence="10">
    <location>
        <begin position="411"/>
        <end position="423"/>
    </location>
</feature>
<evidence type="ECO:0000256" key="1">
    <source>
        <dbReference type="ARBA" id="ARBA00022679"/>
    </source>
</evidence>
<dbReference type="FunFam" id="3.30.200.20:FF:000518">
    <property type="entry name" value="Tyrosine-protein kinase"/>
    <property type="match status" value="1"/>
</dbReference>
<feature type="domain" description="SH2" evidence="11">
    <location>
        <begin position="30"/>
        <end position="129"/>
    </location>
</feature>
<dbReference type="InterPro" id="IPR000980">
    <property type="entry name" value="SH2"/>
</dbReference>
<dbReference type="PANTHER" id="PTHR24418">
    <property type="entry name" value="TYROSINE-PROTEIN KINASE"/>
    <property type="match status" value="1"/>
</dbReference>
<feature type="compositionally biased region" description="Basic and acidic residues" evidence="10">
    <location>
        <begin position="470"/>
        <end position="486"/>
    </location>
</feature>
<dbReference type="SUPFAM" id="SSF55550">
    <property type="entry name" value="SH2 domain"/>
    <property type="match status" value="1"/>
</dbReference>
<dbReference type="InterPro" id="IPR017441">
    <property type="entry name" value="Protein_kinase_ATP_BS"/>
</dbReference>
<dbReference type="AlphaFoldDB" id="A0A1I7RNE4"/>
<dbReference type="InterPro" id="IPR008266">
    <property type="entry name" value="Tyr_kinase_AS"/>
</dbReference>
<dbReference type="PROSITE" id="PS00109">
    <property type="entry name" value="PROTEIN_KINASE_TYR"/>
    <property type="match status" value="1"/>
</dbReference>
<dbReference type="Pfam" id="PF07714">
    <property type="entry name" value="PK_Tyr_Ser-Thr"/>
    <property type="match status" value="1"/>
</dbReference>
<keyword evidence="7" id="KW-0727">SH2 domain</keyword>
<dbReference type="eggNOG" id="KOG0194">
    <property type="taxonomic scope" value="Eukaryota"/>
</dbReference>
<dbReference type="PROSITE" id="PS00107">
    <property type="entry name" value="PROTEIN_KINASE_ATP"/>
    <property type="match status" value="1"/>
</dbReference>
<dbReference type="InterPro" id="IPR036860">
    <property type="entry name" value="SH2_dom_sf"/>
</dbReference>
<dbReference type="InterPro" id="IPR035849">
    <property type="entry name" value="Fes/Fps/Fer_SH2"/>
</dbReference>
<comment type="catalytic activity">
    <reaction evidence="6 9">
        <text>L-tyrosyl-[protein] + ATP = O-phospho-L-tyrosyl-[protein] + ADP + H(+)</text>
        <dbReference type="Rhea" id="RHEA:10596"/>
        <dbReference type="Rhea" id="RHEA-COMP:10136"/>
        <dbReference type="Rhea" id="RHEA-COMP:20101"/>
        <dbReference type="ChEBI" id="CHEBI:15378"/>
        <dbReference type="ChEBI" id="CHEBI:30616"/>
        <dbReference type="ChEBI" id="CHEBI:46858"/>
        <dbReference type="ChEBI" id="CHEBI:61978"/>
        <dbReference type="ChEBI" id="CHEBI:456216"/>
        <dbReference type="EC" id="2.7.10.2"/>
    </reaction>
</comment>
<keyword evidence="1 9" id="KW-0808">Transferase</keyword>
<evidence type="ECO:0000256" key="10">
    <source>
        <dbReference type="SAM" id="MobiDB-lite"/>
    </source>
</evidence>
<evidence type="ECO:0000259" key="11">
    <source>
        <dbReference type="PROSITE" id="PS50001"/>
    </source>
</evidence>
<feature type="binding site" evidence="8">
    <location>
        <position position="173"/>
    </location>
    <ligand>
        <name>ATP</name>
        <dbReference type="ChEBI" id="CHEBI:30616"/>
    </ligand>
</feature>
<feature type="compositionally biased region" description="Low complexity" evidence="10">
    <location>
        <begin position="430"/>
        <end position="446"/>
    </location>
</feature>
<evidence type="ECO:0000256" key="4">
    <source>
        <dbReference type="ARBA" id="ARBA00022840"/>
    </source>
</evidence>
<evidence type="ECO:0000256" key="9">
    <source>
        <dbReference type="RuleBase" id="RU362096"/>
    </source>
</evidence>
<dbReference type="Pfam" id="PF00017">
    <property type="entry name" value="SH2"/>
    <property type="match status" value="1"/>
</dbReference>
<feature type="domain" description="Protein kinase" evidence="12">
    <location>
        <begin position="141"/>
        <end position="396"/>
    </location>
</feature>
<dbReference type="PROSITE" id="PS50011">
    <property type="entry name" value="PROTEIN_KINASE_DOM"/>
    <property type="match status" value="1"/>
</dbReference>
<accession>A0A1I7RNE4</accession>
<dbReference type="Proteomes" id="UP000095284">
    <property type="component" value="Unplaced"/>
</dbReference>
<dbReference type="EC" id="2.7.10.2" evidence="9"/>
<evidence type="ECO:0000256" key="5">
    <source>
        <dbReference type="ARBA" id="ARBA00023137"/>
    </source>
</evidence>
<dbReference type="CDD" id="cd10361">
    <property type="entry name" value="SH2_Fps_family"/>
    <property type="match status" value="1"/>
</dbReference>
<feature type="compositionally biased region" description="Basic residues" evidence="10">
    <location>
        <begin position="493"/>
        <end position="514"/>
    </location>
</feature>
<dbReference type="WBParaSite" id="BXY_0223000.1">
    <property type="protein sequence ID" value="BXY_0223000.1"/>
    <property type="gene ID" value="BXY_0223000"/>
</dbReference>
<evidence type="ECO:0000256" key="6">
    <source>
        <dbReference type="ARBA" id="ARBA00051245"/>
    </source>
</evidence>
<dbReference type="SMART" id="SM00252">
    <property type="entry name" value="SH2"/>
    <property type="match status" value="1"/>
</dbReference>
<dbReference type="InterPro" id="IPR050198">
    <property type="entry name" value="Non-receptor_tyrosine_kinases"/>
</dbReference>
<comment type="similarity">
    <text evidence="9">Belongs to the protein kinase superfamily. Tyr protein kinase family.</text>
</comment>
<dbReference type="InterPro" id="IPR000719">
    <property type="entry name" value="Prot_kinase_dom"/>
</dbReference>
<dbReference type="PROSITE" id="PS50001">
    <property type="entry name" value="SH2"/>
    <property type="match status" value="1"/>
</dbReference>
<dbReference type="Gene3D" id="1.10.510.10">
    <property type="entry name" value="Transferase(Phosphotransferase) domain 1"/>
    <property type="match status" value="1"/>
</dbReference>
<feature type="region of interest" description="Disordered" evidence="10">
    <location>
        <begin position="405"/>
        <end position="514"/>
    </location>
</feature>
<evidence type="ECO:0000259" key="12">
    <source>
        <dbReference type="PROSITE" id="PS50011"/>
    </source>
</evidence>
<evidence type="ECO:0000313" key="14">
    <source>
        <dbReference type="WBParaSite" id="BXY_0223000.1"/>
    </source>
</evidence>
<proteinExistence type="inferred from homology"/>
<dbReference type="Gene3D" id="3.30.200.20">
    <property type="entry name" value="Phosphorylase Kinase, domain 1"/>
    <property type="match status" value="1"/>
</dbReference>
<dbReference type="CDD" id="cd00192">
    <property type="entry name" value="PTKc"/>
    <property type="match status" value="1"/>
</dbReference>
<name>A0A1I7RNE4_BURXY</name>
<evidence type="ECO:0000313" key="13">
    <source>
        <dbReference type="Proteomes" id="UP000095284"/>
    </source>
</evidence>
<sequence length="514" mass="58342">MSQGESEIFPHQWPKTGVDELDPNLVAEEYYHGLLPREDVNSLLKLDGDFVVRLSHPEIGKPRGLVLSVQAEQARTHEGIKHFVIQKVPEGFVIENSKPFPSIAGLIMGFMTRRQSLTTRFTCLLKNPVMRRSWQLKHEDIHPLKKLGEGAFGEVYSGIAQLKNGEHPQVAIKTAKVESITKEQVNEIMDEARIMRNMNHPHIVKFYGVGAFQEPLLVVMEKLDDSLSSLLSNKKFSVDEKTEFCFHAALGIEYMHSIDLMHRDIAARNCLVGGDVLKISDFGMTRRGNSFKIDARKPLPLRWTAPEILTTKNYTKKSDVWAYGILTWEIFSDGAKPYGDVSNAELKTMLKEGYKLPFPPGTPEEIIPLVQEECWKFNPKERINMKKVIRYFECWKEIKETKETNLYPGSENGTQSMEGSDLNQTRRRNSVLTSSKTSTSGTSTPSELKKSKNKKNSTLELKKPTSKKLSQRESEMASSDKPDNKSSKLCMRKDKKSSCHTKAPRKHKKKSGNT</sequence>
<dbReference type="SMART" id="SM00219">
    <property type="entry name" value="TyrKc"/>
    <property type="match status" value="1"/>
</dbReference>
<dbReference type="InterPro" id="IPR020635">
    <property type="entry name" value="Tyr_kinase_cat_dom"/>
</dbReference>
<dbReference type="SUPFAM" id="SSF56112">
    <property type="entry name" value="Protein kinase-like (PK-like)"/>
    <property type="match status" value="1"/>
</dbReference>
<dbReference type="Gene3D" id="3.30.505.10">
    <property type="entry name" value="SH2 domain"/>
    <property type="match status" value="1"/>
</dbReference>
<keyword evidence="2 8" id="KW-0547">Nucleotide-binding</keyword>
<dbReference type="PRINTS" id="PR00109">
    <property type="entry name" value="TYRKINASE"/>
</dbReference>